<feature type="domain" description="HTH araC/xylS-type" evidence="8">
    <location>
        <begin position="431"/>
        <end position="528"/>
    </location>
</feature>
<dbReference type="InterPro" id="IPR020449">
    <property type="entry name" value="Tscrpt_reg_AraC-type_HTH"/>
</dbReference>
<accession>A0A1M6B749</accession>
<sequence>MLRILVVDDENIVLDSIRYIVEKHFDQVEVETARSGREAIEKAETVKPDLIFMDIRMPGINGIDAIREIKAVYPQVQIVILSACEQFEFAKEAVNLGVVEYLLKPVNRMKIVEIIQQAEQRIAEAREKKKLELEMKEKFEKVLPVLEHGFIYSILLYEDYNQELENYRRLLDLPDGPGYVMTLEFGEERQSGRLGNVIGSNVLSQSFYPQLRDIIKSRLNCVVGPVMLNRIICYVPVPEQHDDYEERLEAVEAGHYIIEKITRKVAASFRMGIGSIQRSENILTSYTESMRAIKHAKESEIVHIRDIPEEASSSQTFFNIREKQLLEKAVMGETAECLTLFSQIFDELAANTQYTIEDIRGRLLELVVLLHRQALEYDIEDRDVLRGRSYLKEFLSLDEPMILKNWCKELIETITAGIRAVRAKRCHHLISLAKNYIDANYHRDLSLEEVSRETGLSPQYFSRFFKEETGENFIDYLTRIRITEAKRLLRDQKLSVKEVCYQVGYNDPNYFSKLFKKATGFSPSEFRE</sequence>
<dbReference type="PANTHER" id="PTHR43280">
    <property type="entry name" value="ARAC-FAMILY TRANSCRIPTIONAL REGULATOR"/>
    <property type="match status" value="1"/>
</dbReference>
<dbReference type="SMART" id="SM00342">
    <property type="entry name" value="HTH_ARAC"/>
    <property type="match status" value="1"/>
</dbReference>
<dbReference type="InterPro" id="IPR011006">
    <property type="entry name" value="CheY-like_superfamily"/>
</dbReference>
<dbReference type="EMBL" id="FQZP01000002">
    <property type="protein sequence ID" value="SHI44536.1"/>
    <property type="molecule type" value="Genomic_DNA"/>
</dbReference>
<dbReference type="PROSITE" id="PS01124">
    <property type="entry name" value="HTH_ARAC_FAMILY_2"/>
    <property type="match status" value="1"/>
</dbReference>
<dbReference type="InterPro" id="IPR009057">
    <property type="entry name" value="Homeodomain-like_sf"/>
</dbReference>
<keyword evidence="6" id="KW-0597">Phosphoprotein</keyword>
<dbReference type="Pfam" id="PF12833">
    <property type="entry name" value="HTH_18"/>
    <property type="match status" value="1"/>
</dbReference>
<evidence type="ECO:0000256" key="4">
    <source>
        <dbReference type="ARBA" id="ARBA00023163"/>
    </source>
</evidence>
<evidence type="ECO:0000313" key="11">
    <source>
        <dbReference type="Proteomes" id="UP000324781"/>
    </source>
</evidence>
<dbReference type="Gene3D" id="3.40.50.2300">
    <property type="match status" value="1"/>
</dbReference>
<evidence type="ECO:0000313" key="10">
    <source>
        <dbReference type="EMBL" id="SHI44536.1"/>
    </source>
</evidence>
<feature type="coiled-coil region" evidence="7">
    <location>
        <begin position="108"/>
        <end position="135"/>
    </location>
</feature>
<protein>
    <recommendedName>
        <fullName evidence="1">Stage 0 sporulation protein A homolog</fullName>
    </recommendedName>
</protein>
<dbReference type="PROSITE" id="PS50110">
    <property type="entry name" value="RESPONSE_REGULATORY"/>
    <property type="match status" value="1"/>
</dbReference>
<comment type="function">
    <text evidence="5">May play the central regulatory role in sporulation. It may be an element of the effector pathway responsible for the activation of sporulation genes in response to nutritional stress. Spo0A may act in concert with spo0H (a sigma factor) to control the expression of some genes that are critical to the sporulation process.</text>
</comment>
<dbReference type="SUPFAM" id="SSF52172">
    <property type="entry name" value="CheY-like"/>
    <property type="match status" value="1"/>
</dbReference>
<dbReference type="SMART" id="SM00448">
    <property type="entry name" value="REC"/>
    <property type="match status" value="1"/>
</dbReference>
<evidence type="ECO:0000256" key="3">
    <source>
        <dbReference type="ARBA" id="ARBA00023125"/>
    </source>
</evidence>
<dbReference type="InterPro" id="IPR001789">
    <property type="entry name" value="Sig_transdc_resp-reg_receiver"/>
</dbReference>
<evidence type="ECO:0000259" key="9">
    <source>
        <dbReference type="PROSITE" id="PS50110"/>
    </source>
</evidence>
<keyword evidence="7" id="KW-0175">Coiled coil</keyword>
<dbReference type="OrthoDB" id="324626at2"/>
<dbReference type="RefSeq" id="WP_149677491.1">
    <property type="nucleotide sequence ID" value="NZ_FQZP01000002.1"/>
</dbReference>
<feature type="modified residue" description="4-aspartylphosphate" evidence="6">
    <location>
        <position position="54"/>
    </location>
</feature>
<proteinExistence type="predicted"/>
<evidence type="ECO:0000256" key="2">
    <source>
        <dbReference type="ARBA" id="ARBA00023015"/>
    </source>
</evidence>
<dbReference type="Pfam" id="PF00072">
    <property type="entry name" value="Response_reg"/>
    <property type="match status" value="1"/>
</dbReference>
<keyword evidence="4" id="KW-0804">Transcription</keyword>
<dbReference type="PROSITE" id="PS00041">
    <property type="entry name" value="HTH_ARAC_FAMILY_1"/>
    <property type="match status" value="1"/>
</dbReference>
<keyword evidence="11" id="KW-1185">Reference proteome</keyword>
<dbReference type="CDD" id="cd17536">
    <property type="entry name" value="REC_YesN-like"/>
    <property type="match status" value="1"/>
</dbReference>
<dbReference type="InterPro" id="IPR018060">
    <property type="entry name" value="HTH_AraC"/>
</dbReference>
<reference evidence="10 11" key="1">
    <citation type="submission" date="2016-11" db="EMBL/GenBank/DDBJ databases">
        <authorList>
            <person name="Varghese N."/>
            <person name="Submissions S."/>
        </authorList>
    </citation>
    <scope>NUCLEOTIDE SEQUENCE [LARGE SCALE GENOMIC DNA]</scope>
    <source>
        <strain evidence="10 11">DSM 19027</strain>
    </source>
</reference>
<evidence type="ECO:0000256" key="1">
    <source>
        <dbReference type="ARBA" id="ARBA00018672"/>
    </source>
</evidence>
<evidence type="ECO:0000256" key="6">
    <source>
        <dbReference type="PROSITE-ProRule" id="PRU00169"/>
    </source>
</evidence>
<keyword evidence="3" id="KW-0238">DNA-binding</keyword>
<dbReference type="GO" id="GO:0003700">
    <property type="term" value="F:DNA-binding transcription factor activity"/>
    <property type="evidence" value="ECO:0007669"/>
    <property type="project" value="InterPro"/>
</dbReference>
<gene>
    <name evidence="10" type="ORF">SAMN05444373_100292</name>
</gene>
<feature type="domain" description="Response regulatory" evidence="9">
    <location>
        <begin position="3"/>
        <end position="119"/>
    </location>
</feature>
<evidence type="ECO:0000256" key="7">
    <source>
        <dbReference type="SAM" id="Coils"/>
    </source>
</evidence>
<dbReference type="PANTHER" id="PTHR43280:SF10">
    <property type="entry name" value="REGULATORY PROTEIN POCR"/>
    <property type="match status" value="1"/>
</dbReference>
<keyword evidence="2" id="KW-0805">Transcription regulation</keyword>
<evidence type="ECO:0000256" key="5">
    <source>
        <dbReference type="ARBA" id="ARBA00024867"/>
    </source>
</evidence>
<dbReference type="SUPFAM" id="SSF46689">
    <property type="entry name" value="Homeodomain-like"/>
    <property type="match status" value="2"/>
</dbReference>
<dbReference type="AlphaFoldDB" id="A0A1M6B749"/>
<evidence type="ECO:0000259" key="8">
    <source>
        <dbReference type="PROSITE" id="PS01124"/>
    </source>
</evidence>
<dbReference type="Gene3D" id="1.10.10.60">
    <property type="entry name" value="Homeodomain-like"/>
    <property type="match status" value="2"/>
</dbReference>
<dbReference type="Proteomes" id="UP000324781">
    <property type="component" value="Unassembled WGS sequence"/>
</dbReference>
<dbReference type="GO" id="GO:0000160">
    <property type="term" value="P:phosphorelay signal transduction system"/>
    <property type="evidence" value="ECO:0007669"/>
    <property type="project" value="InterPro"/>
</dbReference>
<organism evidence="10 11">
    <name type="scientific">Thermoclostridium caenicola</name>
    <dbReference type="NCBI Taxonomy" id="659425"/>
    <lineage>
        <taxon>Bacteria</taxon>
        <taxon>Bacillati</taxon>
        <taxon>Bacillota</taxon>
        <taxon>Clostridia</taxon>
        <taxon>Eubacteriales</taxon>
        <taxon>Oscillospiraceae</taxon>
        <taxon>Thermoclostridium</taxon>
    </lineage>
</organism>
<dbReference type="InterPro" id="IPR018062">
    <property type="entry name" value="HTH_AraC-typ_CS"/>
</dbReference>
<name>A0A1M6B749_9FIRM</name>
<dbReference type="PRINTS" id="PR00032">
    <property type="entry name" value="HTHARAC"/>
</dbReference>
<dbReference type="GO" id="GO:0043565">
    <property type="term" value="F:sequence-specific DNA binding"/>
    <property type="evidence" value="ECO:0007669"/>
    <property type="project" value="InterPro"/>
</dbReference>